<dbReference type="Pfam" id="PF08241">
    <property type="entry name" value="Methyltransf_11"/>
    <property type="match status" value="1"/>
</dbReference>
<dbReference type="CDD" id="cd02440">
    <property type="entry name" value="AdoMet_MTases"/>
    <property type="match status" value="1"/>
</dbReference>
<gene>
    <name evidence="2" type="ORF">C8D89_103394</name>
</gene>
<dbReference type="PANTHER" id="PTHR43591:SF24">
    <property type="entry name" value="2-METHOXY-6-POLYPRENYL-1,4-BENZOQUINOL METHYLASE, MITOCHONDRIAL"/>
    <property type="match status" value="1"/>
</dbReference>
<dbReference type="Gene3D" id="3.40.50.150">
    <property type="entry name" value="Vaccinia Virus protein VP39"/>
    <property type="match status" value="1"/>
</dbReference>
<name>A0A2U1FIQ0_9PSEU</name>
<accession>A0A2U1FIQ0</accession>
<dbReference type="RefSeq" id="WP_116707718.1">
    <property type="nucleotide sequence ID" value="NZ_QEKW01000003.1"/>
</dbReference>
<dbReference type="OrthoDB" id="9795634at2"/>
<sequence>MAGPKQGHDDHLRPDLAAVTTAQQQTWSSGDFHEIARQNVVIAEALCAAADPHAGQRVLDVACGSGTAALVAARRYCEVTGIDYVPHLLERARQRARAEGLAMDLQAADAQALPFPDASFDVVLSVYGVQFAPDQAAAAAELLRVCRRGGTIGLAGPVPDGWSGDLFATHAEHAPPPAGVPPPSRWGTEDGVHELLGGGTVSIDNRRATALQYYRSTRHAVEVFSTCFGPTLRALNVVGPQGRESFLADLAAVFERYDRADDGTAVVENTYLRTVAVRG</sequence>
<protein>
    <submittedName>
        <fullName evidence="2">Methyltransferase family protein</fullName>
    </submittedName>
</protein>
<comment type="caution">
    <text evidence="2">The sequence shown here is derived from an EMBL/GenBank/DDBJ whole genome shotgun (WGS) entry which is preliminary data.</text>
</comment>
<keyword evidence="2" id="KW-0489">Methyltransferase</keyword>
<dbReference type="InterPro" id="IPR013216">
    <property type="entry name" value="Methyltransf_11"/>
</dbReference>
<dbReference type="GO" id="GO:0032259">
    <property type="term" value="P:methylation"/>
    <property type="evidence" value="ECO:0007669"/>
    <property type="project" value="UniProtKB-KW"/>
</dbReference>
<evidence type="ECO:0000259" key="1">
    <source>
        <dbReference type="Pfam" id="PF08241"/>
    </source>
</evidence>
<dbReference type="InterPro" id="IPR029063">
    <property type="entry name" value="SAM-dependent_MTases_sf"/>
</dbReference>
<evidence type="ECO:0000313" key="3">
    <source>
        <dbReference type="Proteomes" id="UP000245639"/>
    </source>
</evidence>
<dbReference type="EMBL" id="QEKW01000003">
    <property type="protein sequence ID" value="PVZ12063.1"/>
    <property type="molecule type" value="Genomic_DNA"/>
</dbReference>
<dbReference type="SUPFAM" id="SSF53335">
    <property type="entry name" value="S-adenosyl-L-methionine-dependent methyltransferases"/>
    <property type="match status" value="1"/>
</dbReference>
<dbReference type="GO" id="GO:0008757">
    <property type="term" value="F:S-adenosylmethionine-dependent methyltransferase activity"/>
    <property type="evidence" value="ECO:0007669"/>
    <property type="project" value="InterPro"/>
</dbReference>
<dbReference type="AlphaFoldDB" id="A0A2U1FIQ0"/>
<dbReference type="Proteomes" id="UP000245639">
    <property type="component" value="Unassembled WGS sequence"/>
</dbReference>
<reference evidence="2 3" key="1">
    <citation type="submission" date="2018-04" db="EMBL/GenBank/DDBJ databases">
        <title>Genomic Encyclopedia of Type Strains, Phase IV (KMG-IV): sequencing the most valuable type-strain genomes for metagenomic binning, comparative biology and taxonomic classification.</title>
        <authorList>
            <person name="Goeker M."/>
        </authorList>
    </citation>
    <scope>NUCLEOTIDE SEQUENCE [LARGE SCALE GENOMIC DNA]</scope>
    <source>
        <strain evidence="2 3">DSM 45771</strain>
    </source>
</reference>
<keyword evidence="3" id="KW-1185">Reference proteome</keyword>
<dbReference type="PANTHER" id="PTHR43591">
    <property type="entry name" value="METHYLTRANSFERASE"/>
    <property type="match status" value="1"/>
</dbReference>
<feature type="domain" description="Methyltransferase type 11" evidence="1">
    <location>
        <begin position="59"/>
        <end position="152"/>
    </location>
</feature>
<keyword evidence="2" id="KW-0808">Transferase</keyword>
<proteinExistence type="predicted"/>
<evidence type="ECO:0000313" key="2">
    <source>
        <dbReference type="EMBL" id="PVZ12063.1"/>
    </source>
</evidence>
<organism evidence="2 3">
    <name type="scientific">Actinomycetospora cinnamomea</name>
    <dbReference type="NCBI Taxonomy" id="663609"/>
    <lineage>
        <taxon>Bacteria</taxon>
        <taxon>Bacillati</taxon>
        <taxon>Actinomycetota</taxon>
        <taxon>Actinomycetes</taxon>
        <taxon>Pseudonocardiales</taxon>
        <taxon>Pseudonocardiaceae</taxon>
        <taxon>Actinomycetospora</taxon>
    </lineage>
</organism>